<reference evidence="1" key="1">
    <citation type="submission" date="2022-06" db="EMBL/GenBank/DDBJ databases">
        <title>Phylogenomic reconstructions and comparative analyses of Kickxellomycotina fungi.</title>
        <authorList>
            <person name="Reynolds N.K."/>
            <person name="Stajich J.E."/>
            <person name="Barry K."/>
            <person name="Grigoriev I.V."/>
            <person name="Crous P."/>
            <person name="Smith M.E."/>
        </authorList>
    </citation>
    <scope>NUCLEOTIDE SEQUENCE</scope>
    <source>
        <strain evidence="1">RSA 2271</strain>
    </source>
</reference>
<sequence length="640" mass="71692">NAAGVFEHLREKCIGECRSTLTADLSSCHLTCLESIALALAQECAWKSAVIKGFKDGTVARLAMQVVVLYDNALEAAQNPDAPSVVSRYWGNYISIKKLYFEAEARNRKAIEALSNSQHGQEVAQLQLARDAINEAYQIIEEDKTRAMRKLNPMLVNEIKSFRNTILETTQRAVSDNDIIYLDAVPPPSSLPPIMPAKMTRPSLPEIIASPENFSGESDLGSPLFKALLPFVVHEAASVYEDRKEQLVVRDIIASLDELTAQSENILSSLNLPYALEAVEKPIGVPPSLLSASDQIRSEGGLNALRRLVITIKRHRSSATEILKKSQEALDAELAEDNELRQTHSDSDFVRSRTPSSELTVGLRTQLQHYSAILAKAKESDNSMEGMLETWGGYIGILSLPRDELEQKIPSTTGSSIDDPHHALVIERLHGFLDEVKEMTRQRRANIKELRQFAASDDIGPALNTEMARLSAASSTPIMKFELYHFEDLFNSRLEEYRKWSQYVEDEREAQKELLDCIQEANQAFISARKNHPQLEARESMLANLELAARHFNMLSSNLHEGIKFYDDLKVQLDKLNNSCLDFALARQMDITEMTGGNDDHDRGNGGYRQYTDTTSTASPNPTTWDPSMPLQYISRPRKN</sequence>
<gene>
    <name evidence="1" type="primary">RIM20_2</name>
    <name evidence="1" type="ORF">EV182_002410</name>
</gene>
<evidence type="ECO:0000313" key="2">
    <source>
        <dbReference type="Proteomes" id="UP001145114"/>
    </source>
</evidence>
<comment type="caution">
    <text evidence="1">The sequence shown here is derived from an EMBL/GenBank/DDBJ whole genome shotgun (WGS) entry which is preliminary data.</text>
</comment>
<keyword evidence="2" id="KW-1185">Reference proteome</keyword>
<name>A0ACC1HE68_9FUNG</name>
<protein>
    <submittedName>
        <fullName evidence="1">PH-response regulator protein palA/rim20</fullName>
    </submittedName>
</protein>
<dbReference type="EMBL" id="JAMZIH010005635">
    <property type="protein sequence ID" value="KAJ1674864.1"/>
    <property type="molecule type" value="Genomic_DNA"/>
</dbReference>
<accession>A0ACC1HE68</accession>
<organism evidence="1 2">
    <name type="scientific">Spiromyces aspiralis</name>
    <dbReference type="NCBI Taxonomy" id="68401"/>
    <lineage>
        <taxon>Eukaryota</taxon>
        <taxon>Fungi</taxon>
        <taxon>Fungi incertae sedis</taxon>
        <taxon>Zoopagomycota</taxon>
        <taxon>Kickxellomycotina</taxon>
        <taxon>Kickxellomycetes</taxon>
        <taxon>Kickxellales</taxon>
        <taxon>Kickxellaceae</taxon>
        <taxon>Spiromyces</taxon>
    </lineage>
</organism>
<dbReference type="Proteomes" id="UP001145114">
    <property type="component" value="Unassembled WGS sequence"/>
</dbReference>
<proteinExistence type="predicted"/>
<feature type="non-terminal residue" evidence="1">
    <location>
        <position position="1"/>
    </location>
</feature>
<evidence type="ECO:0000313" key="1">
    <source>
        <dbReference type="EMBL" id="KAJ1674864.1"/>
    </source>
</evidence>